<comment type="similarity">
    <text evidence="2">Belongs to the class-V pyridoxal-phosphate-dependent aminotransferase family. NifS/IscS subfamily.</text>
</comment>
<keyword evidence="4" id="KW-0479">Metal-binding</keyword>
<dbReference type="InterPro" id="IPR015421">
    <property type="entry name" value="PyrdxlP-dep_Trfase_major"/>
</dbReference>
<dbReference type="PANTHER" id="PTHR11601">
    <property type="entry name" value="CYSTEINE DESULFURYLASE FAMILY MEMBER"/>
    <property type="match status" value="1"/>
</dbReference>
<dbReference type="PROSITE" id="PS50206">
    <property type="entry name" value="RHODANESE_3"/>
    <property type="match status" value="1"/>
</dbReference>
<evidence type="ECO:0000256" key="8">
    <source>
        <dbReference type="ARBA" id="ARBA00050776"/>
    </source>
</evidence>
<dbReference type="Pfam" id="PF00581">
    <property type="entry name" value="Rhodanese"/>
    <property type="match status" value="1"/>
</dbReference>
<dbReference type="InterPro" id="IPR020578">
    <property type="entry name" value="Aminotrans_V_PyrdxlP_BS"/>
</dbReference>
<dbReference type="InterPro" id="IPR015424">
    <property type="entry name" value="PyrdxlP-dep_Trfase"/>
</dbReference>
<keyword evidence="5" id="KW-0663">Pyridoxal phosphate</keyword>
<dbReference type="InterPro" id="IPR000192">
    <property type="entry name" value="Aminotrans_V_dom"/>
</dbReference>
<feature type="domain" description="Rhodanese" evidence="10">
    <location>
        <begin position="13"/>
        <end position="98"/>
    </location>
</feature>
<evidence type="ECO:0000313" key="12">
    <source>
        <dbReference type="Proteomes" id="UP000249910"/>
    </source>
</evidence>
<evidence type="ECO:0000259" key="10">
    <source>
        <dbReference type="PROSITE" id="PS50206"/>
    </source>
</evidence>
<evidence type="ECO:0000256" key="5">
    <source>
        <dbReference type="ARBA" id="ARBA00022898"/>
    </source>
</evidence>
<dbReference type="SMART" id="SM00450">
    <property type="entry name" value="RHOD"/>
    <property type="match status" value="1"/>
</dbReference>
<comment type="catalytic activity">
    <reaction evidence="8">
        <text>(sulfur carrier)-H + L-cysteine = (sulfur carrier)-SH + L-alanine</text>
        <dbReference type="Rhea" id="RHEA:43892"/>
        <dbReference type="Rhea" id="RHEA-COMP:14737"/>
        <dbReference type="Rhea" id="RHEA-COMP:14739"/>
        <dbReference type="ChEBI" id="CHEBI:29917"/>
        <dbReference type="ChEBI" id="CHEBI:35235"/>
        <dbReference type="ChEBI" id="CHEBI:57972"/>
        <dbReference type="ChEBI" id="CHEBI:64428"/>
        <dbReference type="EC" id="2.8.1.7"/>
    </reaction>
</comment>
<dbReference type="EC" id="2.8.1.7" evidence="3"/>
<evidence type="ECO:0000256" key="3">
    <source>
        <dbReference type="ARBA" id="ARBA00012239"/>
    </source>
</evidence>
<dbReference type="InterPro" id="IPR036873">
    <property type="entry name" value="Rhodanese-like_dom_sf"/>
</dbReference>
<protein>
    <recommendedName>
        <fullName evidence="3">cysteine desulfurase</fullName>
        <ecNumber evidence="3">2.8.1.7</ecNumber>
    </recommendedName>
</protein>
<name>A0ABM6M0H3_9GAMM</name>
<dbReference type="Proteomes" id="UP000249910">
    <property type="component" value="Chromosome"/>
</dbReference>
<evidence type="ECO:0000256" key="4">
    <source>
        <dbReference type="ARBA" id="ARBA00022723"/>
    </source>
</evidence>
<dbReference type="Gene3D" id="3.90.1150.10">
    <property type="entry name" value="Aspartate Aminotransferase, domain 1"/>
    <property type="match status" value="1"/>
</dbReference>
<dbReference type="Gene3D" id="3.40.250.10">
    <property type="entry name" value="Rhodanese-like domain"/>
    <property type="match status" value="1"/>
</dbReference>
<dbReference type="InterPro" id="IPR015422">
    <property type="entry name" value="PyrdxlP-dep_Trfase_small"/>
</dbReference>
<comment type="cofactor">
    <cofactor evidence="1 9">
        <name>pyridoxal 5'-phosphate</name>
        <dbReference type="ChEBI" id="CHEBI:597326"/>
    </cofactor>
</comment>
<accession>A0ABM6M0H3</accession>
<proteinExistence type="inferred from homology"/>
<evidence type="ECO:0000256" key="9">
    <source>
        <dbReference type="RuleBase" id="RU004504"/>
    </source>
</evidence>
<evidence type="ECO:0000313" key="11">
    <source>
        <dbReference type="EMBL" id="ASG68356.1"/>
    </source>
</evidence>
<dbReference type="PANTHER" id="PTHR11601:SF34">
    <property type="entry name" value="CYSTEINE DESULFURASE"/>
    <property type="match status" value="1"/>
</dbReference>
<organism evidence="11 12">
    <name type="scientific">Francisella halioticida</name>
    <dbReference type="NCBI Taxonomy" id="549298"/>
    <lineage>
        <taxon>Bacteria</taxon>
        <taxon>Pseudomonadati</taxon>
        <taxon>Pseudomonadota</taxon>
        <taxon>Gammaproteobacteria</taxon>
        <taxon>Thiotrichales</taxon>
        <taxon>Francisellaceae</taxon>
        <taxon>Francisella</taxon>
    </lineage>
</organism>
<dbReference type="SUPFAM" id="SSF52821">
    <property type="entry name" value="Rhodanese/Cell cycle control phosphatase"/>
    <property type="match status" value="1"/>
</dbReference>
<evidence type="ECO:0000256" key="1">
    <source>
        <dbReference type="ARBA" id="ARBA00001933"/>
    </source>
</evidence>
<dbReference type="InterPro" id="IPR001763">
    <property type="entry name" value="Rhodanese-like_dom"/>
</dbReference>
<gene>
    <name evidence="11" type="ORF">CDV26_08115</name>
</gene>
<sequence>MAMITDEVLKEQIGQGVLLVDIRSYQEYLVDIIPSAIHISEFLINYDKYSYHKSVAIYCETAGRSSKVHSFFKNLFDDANCLLGGISNWRENGNKTIIPPELEYFNFDKVLFFNYAATTPVFHEVVEEMQKYMEIDTYFANPASTHYLGSLAKKKIDESEKKISEFINASSGNIVWTSGATESNNLAIKGFLESSEKKKRHIITTSIEHKAVLDVCKYLSHKDSSISVSYLKVDNHGRINLNELRNLIRSDTLLISVMAVNNEIGVANPLEEIGKIAKENSITFHVDAAQGIGKVEIDVQKMNIDMLSMSAHKCYGPKGIGALYVSNDIQLEEQIHGGGHQNGMRSGTLSTQQIVAFASAIELLKEKIDLAKLKRYREFVVESISKFDNVIVNTPLEQSYAGILSVTVKGVPGDILFTLMPDFALSMSSACTSNADKPSHVLSAIGLDPRQAANTLRISFGYYTTDNDIEKLVKSLEKNIEVLRKIKKFH</sequence>
<dbReference type="EMBL" id="CP022132">
    <property type="protein sequence ID" value="ASG68356.1"/>
    <property type="molecule type" value="Genomic_DNA"/>
</dbReference>
<dbReference type="RefSeq" id="WP_088772845.1">
    <property type="nucleotide sequence ID" value="NZ_CP022132.1"/>
</dbReference>
<evidence type="ECO:0000256" key="2">
    <source>
        <dbReference type="ARBA" id="ARBA00006490"/>
    </source>
</evidence>
<dbReference type="PROSITE" id="PS00595">
    <property type="entry name" value="AA_TRANSFER_CLASS_5"/>
    <property type="match status" value="1"/>
</dbReference>
<reference evidence="11 12" key="1">
    <citation type="submission" date="2017-06" db="EMBL/GenBank/DDBJ databases">
        <title>Complete genome of Francisella halioticida.</title>
        <authorList>
            <person name="Sjodin A."/>
        </authorList>
    </citation>
    <scope>NUCLEOTIDE SEQUENCE [LARGE SCALE GENOMIC DNA]</scope>
    <source>
        <strain evidence="11 12">DSM 23729</strain>
    </source>
</reference>
<dbReference type="Pfam" id="PF00266">
    <property type="entry name" value="Aminotran_5"/>
    <property type="match status" value="1"/>
</dbReference>
<dbReference type="SUPFAM" id="SSF53383">
    <property type="entry name" value="PLP-dependent transferases"/>
    <property type="match status" value="1"/>
</dbReference>
<evidence type="ECO:0000256" key="6">
    <source>
        <dbReference type="ARBA" id="ARBA00023004"/>
    </source>
</evidence>
<dbReference type="Gene3D" id="3.40.640.10">
    <property type="entry name" value="Type I PLP-dependent aspartate aminotransferase-like (Major domain)"/>
    <property type="match status" value="1"/>
</dbReference>
<keyword evidence="6" id="KW-0408">Iron</keyword>
<dbReference type="CDD" id="cd00158">
    <property type="entry name" value="RHOD"/>
    <property type="match status" value="1"/>
</dbReference>
<keyword evidence="7" id="KW-0411">Iron-sulfur</keyword>
<evidence type="ECO:0000256" key="7">
    <source>
        <dbReference type="ARBA" id="ARBA00023014"/>
    </source>
</evidence>
<keyword evidence="12" id="KW-1185">Reference proteome</keyword>